<dbReference type="PROSITE" id="PS50850">
    <property type="entry name" value="MFS"/>
    <property type="match status" value="1"/>
</dbReference>
<evidence type="ECO:0000313" key="5">
    <source>
        <dbReference type="RefSeq" id="XP_006815168.1"/>
    </source>
</evidence>
<evidence type="ECO:0000256" key="2">
    <source>
        <dbReference type="SAM" id="Phobius"/>
    </source>
</evidence>
<dbReference type="Pfam" id="PF07690">
    <property type="entry name" value="MFS_1"/>
    <property type="match status" value="1"/>
</dbReference>
<dbReference type="Proteomes" id="UP000694865">
    <property type="component" value="Unplaced"/>
</dbReference>
<keyword evidence="2" id="KW-0472">Membrane</keyword>
<dbReference type="CDD" id="cd17352">
    <property type="entry name" value="MFS_MCT_SLC16"/>
    <property type="match status" value="1"/>
</dbReference>
<feature type="transmembrane region" description="Helical" evidence="2">
    <location>
        <begin position="52"/>
        <end position="71"/>
    </location>
</feature>
<dbReference type="InterPro" id="IPR036259">
    <property type="entry name" value="MFS_trans_sf"/>
</dbReference>
<dbReference type="InterPro" id="IPR011701">
    <property type="entry name" value="MFS"/>
</dbReference>
<feature type="transmembrane region" description="Helical" evidence="2">
    <location>
        <begin position="261"/>
        <end position="280"/>
    </location>
</feature>
<dbReference type="PANTHER" id="PTHR11360:SF284">
    <property type="entry name" value="EG:103B4.3 PROTEIN-RELATED"/>
    <property type="match status" value="1"/>
</dbReference>
<organism evidence="4 5">
    <name type="scientific">Saccoglossus kowalevskii</name>
    <name type="common">Acorn worm</name>
    <dbReference type="NCBI Taxonomy" id="10224"/>
    <lineage>
        <taxon>Eukaryota</taxon>
        <taxon>Metazoa</taxon>
        <taxon>Hemichordata</taxon>
        <taxon>Enteropneusta</taxon>
        <taxon>Harrimaniidae</taxon>
        <taxon>Saccoglossus</taxon>
    </lineage>
</organism>
<evidence type="ECO:0000256" key="1">
    <source>
        <dbReference type="ARBA" id="ARBA00004141"/>
    </source>
</evidence>
<keyword evidence="2" id="KW-0812">Transmembrane</keyword>
<keyword evidence="2" id="KW-1133">Transmembrane helix</keyword>
<evidence type="ECO:0000313" key="4">
    <source>
        <dbReference type="Proteomes" id="UP000694865"/>
    </source>
</evidence>
<feature type="transmembrane region" description="Helical" evidence="2">
    <location>
        <begin position="352"/>
        <end position="374"/>
    </location>
</feature>
<accession>A0ABM0M577</accession>
<dbReference type="SUPFAM" id="SSF103473">
    <property type="entry name" value="MFS general substrate transporter"/>
    <property type="match status" value="1"/>
</dbReference>
<feature type="transmembrane region" description="Helical" evidence="2">
    <location>
        <begin position="77"/>
        <end position="98"/>
    </location>
</feature>
<feature type="transmembrane region" description="Helical" evidence="2">
    <location>
        <begin position="286"/>
        <end position="309"/>
    </location>
</feature>
<gene>
    <name evidence="5" type="primary">LOC102801404</name>
</gene>
<feature type="transmembrane region" description="Helical" evidence="2">
    <location>
        <begin position="321"/>
        <end position="340"/>
    </location>
</feature>
<reference evidence="5" key="1">
    <citation type="submission" date="2025-08" db="UniProtKB">
        <authorList>
            <consortium name="RefSeq"/>
        </authorList>
    </citation>
    <scope>IDENTIFICATION</scope>
    <source>
        <tissue evidence="5">Testes</tissue>
    </source>
</reference>
<dbReference type="GeneID" id="102801404"/>
<keyword evidence="4" id="KW-1185">Reference proteome</keyword>
<dbReference type="InterPro" id="IPR050327">
    <property type="entry name" value="Proton-linked_MCT"/>
</dbReference>
<dbReference type="InterPro" id="IPR020846">
    <property type="entry name" value="MFS_dom"/>
</dbReference>
<protein>
    <submittedName>
        <fullName evidence="5">Monocarboxylate transporter 10-like</fullName>
    </submittedName>
</protein>
<comment type="subcellular location">
    <subcellularLocation>
        <location evidence="1">Membrane</location>
        <topology evidence="1">Multi-pass membrane protein</topology>
    </subcellularLocation>
</comment>
<dbReference type="PANTHER" id="PTHR11360">
    <property type="entry name" value="MONOCARBOXYLATE TRANSPORTER"/>
    <property type="match status" value="1"/>
</dbReference>
<feature type="transmembrane region" description="Helical" evidence="2">
    <location>
        <begin position="110"/>
        <end position="130"/>
    </location>
</feature>
<proteinExistence type="predicted"/>
<feature type="transmembrane region" description="Helical" evidence="2">
    <location>
        <begin position="24"/>
        <end position="45"/>
    </location>
</feature>
<feature type="domain" description="Major facilitator superfamily (MFS) profile" evidence="3">
    <location>
        <begin position="1"/>
        <end position="376"/>
    </location>
</feature>
<name>A0ABM0M577_SACKO</name>
<dbReference type="RefSeq" id="XP_006815168.1">
    <property type="nucleotide sequence ID" value="XM_006815105.1"/>
</dbReference>
<dbReference type="Gene3D" id="1.20.1250.20">
    <property type="entry name" value="MFS general substrate transporter like domains"/>
    <property type="match status" value="2"/>
</dbReference>
<feature type="transmembrane region" description="Helical" evidence="2">
    <location>
        <begin position="232"/>
        <end position="249"/>
    </location>
</feature>
<evidence type="ECO:0000259" key="3">
    <source>
        <dbReference type="PROSITE" id="PS50850"/>
    </source>
</evidence>
<sequence>MPERKIARFSPLAIFCAAQNFRSAFVGSLSCGFMLLFSPIASLACARYGHRAVSVAGCVVCVIGLASSSFANGLAVLFFTHSILFGIGSSFPYTVAIISSGQYFLKHRCLATGISLAGVSVGTLMMTPLTQFLVTHVGWRNAFRIEATMMLLALVASFSYRSVKECQRLLLPSESIQNSPLKKFISDTAIWKDRVFWIWTTTISLVFLGYYVPYVHLVKYAEMCGFSAGSGAWLMCYLGLATTIARIIFGKLCDVVKVNRIYSNQICMLTSGVVMMLFPLATRYGWLVALVVLYGLADGLFISLLPILTQDLVGVNKMTKAWGSMLVTTSVAFMLGPPIAGCIFDSETSYNTVFYMFGSCVVAGALILCLVPWAKKTGKLASVTSMNLTLPTERVTSFENPNYHEESESGYDAGILATSFESINSPD</sequence>
<feature type="transmembrane region" description="Helical" evidence="2">
    <location>
        <begin position="195"/>
        <end position="212"/>
    </location>
</feature>